<dbReference type="SUPFAM" id="SSF90209">
    <property type="entry name" value="Ran binding protein zinc finger-like"/>
    <property type="match status" value="1"/>
</dbReference>
<dbReference type="SMART" id="SM00898">
    <property type="entry name" value="Fapy_DNA_glyco"/>
    <property type="match status" value="1"/>
</dbReference>
<evidence type="ECO:0000256" key="6">
    <source>
        <dbReference type="ARBA" id="ARBA00022723"/>
    </source>
</evidence>
<dbReference type="PROSITE" id="PS51999">
    <property type="entry name" value="ZF_GRF"/>
    <property type="match status" value="2"/>
</dbReference>
<dbReference type="GO" id="GO:0140078">
    <property type="term" value="F:class I DNA-(apurinic or apyrimidinic site) endonuclease activity"/>
    <property type="evidence" value="ECO:0007669"/>
    <property type="project" value="UniProtKB-EC"/>
</dbReference>
<keyword evidence="13" id="KW-0234">DNA repair</keyword>
<feature type="compositionally biased region" description="Polar residues" evidence="24">
    <location>
        <begin position="326"/>
        <end position="349"/>
    </location>
</feature>
<evidence type="ECO:0000256" key="14">
    <source>
        <dbReference type="ARBA" id="ARBA00023239"/>
    </source>
</evidence>
<evidence type="ECO:0000256" key="13">
    <source>
        <dbReference type="ARBA" id="ARBA00023204"/>
    </source>
</evidence>
<evidence type="ECO:0000256" key="19">
    <source>
        <dbReference type="ARBA" id="ARBA00073168"/>
    </source>
</evidence>
<keyword evidence="11" id="KW-0862">Zinc</keyword>
<keyword evidence="5" id="KW-0158">Chromosome</keyword>
<keyword evidence="17" id="KW-0326">Glycosidase</keyword>
<evidence type="ECO:0000313" key="30">
    <source>
        <dbReference type="Proteomes" id="UP001381693"/>
    </source>
</evidence>
<dbReference type="InterPro" id="IPR036443">
    <property type="entry name" value="Znf_RanBP2_sf"/>
</dbReference>
<dbReference type="AlphaFoldDB" id="A0AAN9FU42"/>
<dbReference type="PROSITE" id="PS50199">
    <property type="entry name" value="ZF_RANBP2_2"/>
    <property type="match status" value="1"/>
</dbReference>
<evidence type="ECO:0000259" key="27">
    <source>
        <dbReference type="PROSITE" id="PS51068"/>
    </source>
</evidence>
<dbReference type="GO" id="GO:0005694">
    <property type="term" value="C:chromosome"/>
    <property type="evidence" value="ECO:0007669"/>
    <property type="project" value="UniProtKB-SubCell"/>
</dbReference>
<evidence type="ECO:0000256" key="17">
    <source>
        <dbReference type="ARBA" id="ARBA00023295"/>
    </source>
</evidence>
<evidence type="ECO:0000256" key="15">
    <source>
        <dbReference type="ARBA" id="ARBA00023242"/>
    </source>
</evidence>
<gene>
    <name evidence="29" type="primary">NEIL3</name>
    <name evidence="29" type="ORF">SK128_022324</name>
</gene>
<evidence type="ECO:0000256" key="1">
    <source>
        <dbReference type="ARBA" id="ARBA00004123"/>
    </source>
</evidence>
<keyword evidence="6" id="KW-0479">Metal-binding</keyword>
<evidence type="ECO:0000256" key="10">
    <source>
        <dbReference type="ARBA" id="ARBA00022801"/>
    </source>
</evidence>
<evidence type="ECO:0000256" key="16">
    <source>
        <dbReference type="ARBA" id="ARBA00023268"/>
    </source>
</evidence>
<keyword evidence="15" id="KW-0539">Nucleus</keyword>
<evidence type="ECO:0000259" key="25">
    <source>
        <dbReference type="PROSITE" id="PS50199"/>
    </source>
</evidence>
<dbReference type="InterPro" id="IPR012319">
    <property type="entry name" value="FPG_cat"/>
</dbReference>
<evidence type="ECO:0000256" key="20">
    <source>
        <dbReference type="ARBA" id="ARBA00081871"/>
    </source>
</evidence>
<dbReference type="SMART" id="SM01232">
    <property type="entry name" value="H2TH"/>
    <property type="match status" value="1"/>
</dbReference>
<evidence type="ECO:0000256" key="8">
    <source>
        <dbReference type="ARBA" id="ARBA00022763"/>
    </source>
</evidence>
<dbReference type="InterPro" id="IPR001876">
    <property type="entry name" value="Znf_RanBP2"/>
</dbReference>
<dbReference type="GO" id="GO:0003684">
    <property type="term" value="F:damaged DNA binding"/>
    <property type="evidence" value="ECO:0007669"/>
    <property type="project" value="InterPro"/>
</dbReference>
<keyword evidence="8" id="KW-0227">DNA damage</keyword>
<feature type="domain" description="Formamidopyrimidine-DNA glycosylase catalytic" evidence="27">
    <location>
        <begin position="2"/>
        <end position="99"/>
    </location>
</feature>
<comment type="subcellular location">
    <subcellularLocation>
        <location evidence="2">Chromosome</location>
    </subcellularLocation>
    <subcellularLocation>
        <location evidence="1">Nucleus</location>
    </subcellularLocation>
</comment>
<name>A0AAN9FU42_HALRR</name>
<dbReference type="PROSITE" id="PS01358">
    <property type="entry name" value="ZF_RANBP2_1"/>
    <property type="match status" value="1"/>
</dbReference>
<dbReference type="Gene3D" id="3.20.190.10">
    <property type="entry name" value="MutM-like, N-terminal"/>
    <property type="match status" value="1"/>
</dbReference>
<dbReference type="Pfam" id="PF06831">
    <property type="entry name" value="H2TH"/>
    <property type="match status" value="1"/>
</dbReference>
<evidence type="ECO:0000259" key="28">
    <source>
        <dbReference type="PROSITE" id="PS51999"/>
    </source>
</evidence>
<keyword evidence="30" id="KW-1185">Reference proteome</keyword>
<organism evidence="29 30">
    <name type="scientific">Halocaridina rubra</name>
    <name type="common">Hawaiian red shrimp</name>
    <dbReference type="NCBI Taxonomy" id="373956"/>
    <lineage>
        <taxon>Eukaryota</taxon>
        <taxon>Metazoa</taxon>
        <taxon>Ecdysozoa</taxon>
        <taxon>Arthropoda</taxon>
        <taxon>Crustacea</taxon>
        <taxon>Multicrustacea</taxon>
        <taxon>Malacostraca</taxon>
        <taxon>Eumalacostraca</taxon>
        <taxon>Eucarida</taxon>
        <taxon>Decapoda</taxon>
        <taxon>Pleocyemata</taxon>
        <taxon>Caridea</taxon>
        <taxon>Atyoidea</taxon>
        <taxon>Atyidae</taxon>
        <taxon>Halocaridina</taxon>
    </lineage>
</organism>
<dbReference type="GO" id="GO:0005654">
    <property type="term" value="C:nucleoplasm"/>
    <property type="evidence" value="ECO:0007669"/>
    <property type="project" value="UniProtKB-ARBA"/>
</dbReference>
<protein>
    <recommendedName>
        <fullName evidence="19">Endonuclease 8-like 3</fullName>
        <ecNumber evidence="4">4.2.99.18</ecNumber>
    </recommendedName>
    <alternativeName>
        <fullName evidence="20">DNA glycosylase/AP lyase Neil3</fullName>
    </alternativeName>
    <alternativeName>
        <fullName evidence="22">Endonuclease VIII-like 3</fullName>
    </alternativeName>
    <alternativeName>
        <fullName evidence="21">Nei-like protein 3</fullName>
    </alternativeName>
</protein>
<evidence type="ECO:0000256" key="23">
    <source>
        <dbReference type="PROSITE-ProRule" id="PRU00322"/>
    </source>
</evidence>
<evidence type="ECO:0000256" key="22">
    <source>
        <dbReference type="ARBA" id="ARBA00083341"/>
    </source>
</evidence>
<evidence type="ECO:0000313" key="29">
    <source>
        <dbReference type="EMBL" id="KAK7086552.1"/>
    </source>
</evidence>
<dbReference type="Gene3D" id="4.10.1060.10">
    <property type="entry name" value="Zinc finger, RanBP2-type"/>
    <property type="match status" value="1"/>
</dbReference>
<keyword evidence="9 23" id="KW-0863">Zinc-finger</keyword>
<comment type="catalytic activity">
    <reaction evidence="18">
        <text>2'-deoxyribonucleotide-(2'-deoxyribose 5'-phosphate)-2'-deoxyribonucleotide-DNA = a 3'-end 2'-deoxyribonucleotide-(2,3-dehydro-2,3-deoxyribose 5'-phosphate)-DNA + a 5'-end 5'-phospho-2'-deoxyribonucleoside-DNA + H(+)</text>
        <dbReference type="Rhea" id="RHEA:66592"/>
        <dbReference type="Rhea" id="RHEA-COMP:13180"/>
        <dbReference type="Rhea" id="RHEA-COMP:16897"/>
        <dbReference type="Rhea" id="RHEA-COMP:17067"/>
        <dbReference type="ChEBI" id="CHEBI:15378"/>
        <dbReference type="ChEBI" id="CHEBI:136412"/>
        <dbReference type="ChEBI" id="CHEBI:157695"/>
        <dbReference type="ChEBI" id="CHEBI:167181"/>
        <dbReference type="EC" id="4.2.99.18"/>
    </reaction>
</comment>
<dbReference type="InterPro" id="IPR015887">
    <property type="entry name" value="DNA_glyclase_Znf_dom_DNA_BS"/>
</dbReference>
<keyword evidence="14" id="KW-0456">Lyase</keyword>
<keyword evidence="29" id="KW-0540">Nuclease</keyword>
<keyword evidence="12" id="KW-0238">DNA-binding</keyword>
<dbReference type="EC" id="4.2.99.18" evidence="4"/>
<feature type="domain" description="RanBP2-type" evidence="25">
    <location>
        <begin position="284"/>
        <end position="317"/>
    </location>
</feature>
<dbReference type="Pfam" id="PF06839">
    <property type="entry name" value="Zn_ribbon_GRF"/>
    <property type="match status" value="2"/>
</dbReference>
<dbReference type="PROSITE" id="PS51068">
    <property type="entry name" value="FPG_CAT"/>
    <property type="match status" value="1"/>
</dbReference>
<dbReference type="InterPro" id="IPR010979">
    <property type="entry name" value="Ribosomal_uS13-like_H2TH"/>
</dbReference>
<dbReference type="Pfam" id="PF01149">
    <property type="entry name" value="Fapy_DNA_glyco"/>
    <property type="match status" value="1"/>
</dbReference>
<dbReference type="PROSITE" id="PS01242">
    <property type="entry name" value="ZF_FPG_1"/>
    <property type="match status" value="1"/>
</dbReference>
<dbReference type="InterPro" id="IPR000214">
    <property type="entry name" value="Znf_DNA_glyclase/AP_lyase"/>
</dbReference>
<evidence type="ECO:0000256" key="18">
    <source>
        <dbReference type="ARBA" id="ARBA00044632"/>
    </source>
</evidence>
<dbReference type="PANTHER" id="PTHR22993:SF10">
    <property type="entry name" value="ENDONUCLEASE 8-LIKE 3"/>
    <property type="match status" value="1"/>
</dbReference>
<dbReference type="GO" id="GO:0019104">
    <property type="term" value="F:DNA N-glycosylase activity"/>
    <property type="evidence" value="ECO:0007669"/>
    <property type="project" value="InterPro"/>
</dbReference>
<evidence type="ECO:0000256" key="4">
    <source>
        <dbReference type="ARBA" id="ARBA00012720"/>
    </source>
</evidence>
<keyword evidence="16" id="KW-0511">Multifunctional enzyme</keyword>
<dbReference type="InterPro" id="IPR035937">
    <property type="entry name" value="FPG_N"/>
</dbReference>
<feature type="domain" description="GRF-type" evidence="28">
    <location>
        <begin position="462"/>
        <end position="505"/>
    </location>
</feature>
<keyword evidence="10" id="KW-0378">Hydrolase</keyword>
<evidence type="ECO:0000256" key="12">
    <source>
        <dbReference type="ARBA" id="ARBA00023125"/>
    </source>
</evidence>
<dbReference type="GO" id="GO:0008270">
    <property type="term" value="F:zinc ion binding"/>
    <property type="evidence" value="ECO:0007669"/>
    <property type="project" value="UniProtKB-KW"/>
</dbReference>
<dbReference type="PROSITE" id="PS51066">
    <property type="entry name" value="ZF_FPG_2"/>
    <property type="match status" value="1"/>
</dbReference>
<comment type="caution">
    <text evidence="29">The sequence shown here is derived from an EMBL/GenBank/DDBJ whole genome shotgun (WGS) entry which is preliminary data.</text>
</comment>
<evidence type="ECO:0000259" key="26">
    <source>
        <dbReference type="PROSITE" id="PS51066"/>
    </source>
</evidence>
<dbReference type="SMART" id="SM00547">
    <property type="entry name" value="ZnF_RBZ"/>
    <property type="match status" value="1"/>
</dbReference>
<feature type="domain" description="FPG-type" evidence="26">
    <location>
        <begin position="230"/>
        <end position="264"/>
    </location>
</feature>
<proteinExistence type="inferred from homology"/>
<dbReference type="Gene3D" id="1.10.8.50">
    <property type="match status" value="1"/>
</dbReference>
<dbReference type="GO" id="GO:0006284">
    <property type="term" value="P:base-excision repair"/>
    <property type="evidence" value="ECO:0007669"/>
    <property type="project" value="InterPro"/>
</dbReference>
<keyword evidence="7" id="KW-0677">Repeat</keyword>
<evidence type="ECO:0000256" key="11">
    <source>
        <dbReference type="ARBA" id="ARBA00022833"/>
    </source>
</evidence>
<evidence type="ECO:0000256" key="9">
    <source>
        <dbReference type="ARBA" id="ARBA00022771"/>
    </source>
</evidence>
<comment type="similarity">
    <text evidence="3">Belongs to the FPG family.</text>
</comment>
<reference evidence="29 30" key="1">
    <citation type="submission" date="2023-11" db="EMBL/GenBank/DDBJ databases">
        <title>Halocaridina rubra genome assembly.</title>
        <authorList>
            <person name="Smith C."/>
        </authorList>
    </citation>
    <scope>NUCLEOTIDE SEQUENCE [LARGE SCALE GENOMIC DNA]</scope>
    <source>
        <strain evidence="29">EP-1</strain>
        <tissue evidence="29">Whole</tissue>
    </source>
</reference>
<evidence type="ECO:0000256" key="3">
    <source>
        <dbReference type="ARBA" id="ARBA00009409"/>
    </source>
</evidence>
<dbReference type="FunFam" id="1.10.8.50:FF:000008">
    <property type="entry name" value="Nei-like DNA glycosylase 3"/>
    <property type="match status" value="1"/>
</dbReference>
<dbReference type="EMBL" id="JAXCGZ010000151">
    <property type="protein sequence ID" value="KAK7086552.1"/>
    <property type="molecule type" value="Genomic_DNA"/>
</dbReference>
<dbReference type="SUPFAM" id="SSF81624">
    <property type="entry name" value="N-terminal domain of MutM-like DNA repair proteins"/>
    <property type="match status" value="1"/>
</dbReference>
<sequence>MVEGPGCKLNGEKLRKRAKGQVVKAISGNVFEKRTKAEKQVVSPYDKFIGKKLLDVKTLGKELFAIFEDDLCLRVHFLMNGSLRFNNEAREFGDGKAAEPRLRLHMSKDEVGFYDSAVELRSAAECIEKYNLYIDLDICSPTFDAKRAALALMEHPERLVCDVILDQLVLPGVGNIIKNEALFDAGINPNSKVKELNPELVSHLVKMNRDFTSIFYKCRKEGRNLHKFMRVYKKTDCPECNSKLVRCKLGEYERLTFFCKQCQMNTIRTRKKLPKKNSLLGWVEAGKNQVLWNCSVCTLENKPANIKCTACLTPKYSKPTVHHPGSSVQLFTPSDNSKSVNSHHSQMQRESSSSVYLLEDSSTHTPDSSQVNIQLNHLVDSTPEERCRIGKYKFRKISHSPDEPISPLSTHQNTVNLNSPISHLRILPLTPKRLDSPKSLHMKVQTPLKSENLKSQEDQILCSGHGKPAKKSVVEKKNENRGRIFYVCNMPMVKQCKFFMWGDDFHPFCNHVKKSVIRKVLKQNANNGREFYCCPLPKPKQCDFFQWVDKKA</sequence>
<keyword evidence="29" id="KW-0255">Endonuclease</keyword>
<accession>A0AAN9FU42</accession>
<evidence type="ECO:0000256" key="24">
    <source>
        <dbReference type="SAM" id="MobiDB-lite"/>
    </source>
</evidence>
<dbReference type="PANTHER" id="PTHR22993">
    <property type="entry name" value="FORMAMIDOPYRIMIDINE-DNA GLYCOSYLASE"/>
    <property type="match status" value="1"/>
</dbReference>
<dbReference type="Proteomes" id="UP001381693">
    <property type="component" value="Unassembled WGS sequence"/>
</dbReference>
<feature type="domain" description="GRF-type" evidence="28">
    <location>
        <begin position="509"/>
        <end position="551"/>
    </location>
</feature>
<evidence type="ECO:0000256" key="5">
    <source>
        <dbReference type="ARBA" id="ARBA00022454"/>
    </source>
</evidence>
<evidence type="ECO:0000256" key="2">
    <source>
        <dbReference type="ARBA" id="ARBA00004286"/>
    </source>
</evidence>
<dbReference type="SUPFAM" id="SSF46946">
    <property type="entry name" value="S13-like H2TH domain"/>
    <property type="match status" value="1"/>
</dbReference>
<evidence type="ECO:0000256" key="7">
    <source>
        <dbReference type="ARBA" id="ARBA00022737"/>
    </source>
</evidence>
<dbReference type="InterPro" id="IPR015886">
    <property type="entry name" value="H2TH_FPG"/>
</dbReference>
<dbReference type="InterPro" id="IPR010666">
    <property type="entry name" value="Znf_GRF"/>
</dbReference>
<feature type="region of interest" description="Disordered" evidence="24">
    <location>
        <begin position="318"/>
        <end position="352"/>
    </location>
</feature>
<evidence type="ECO:0000256" key="21">
    <source>
        <dbReference type="ARBA" id="ARBA00082922"/>
    </source>
</evidence>